<dbReference type="PROSITE" id="PS51935">
    <property type="entry name" value="NLPC_P60"/>
    <property type="match status" value="1"/>
</dbReference>
<dbReference type="InterPro" id="IPR000064">
    <property type="entry name" value="NLP_P60_dom"/>
</dbReference>
<comment type="caution">
    <text evidence="7">The sequence shown here is derived from an EMBL/GenBank/DDBJ whole genome shotgun (WGS) entry which is preliminary data.</text>
</comment>
<dbReference type="InterPro" id="IPR023346">
    <property type="entry name" value="Lysozyme-like_dom_sf"/>
</dbReference>
<keyword evidence="5" id="KW-1133">Transmembrane helix</keyword>
<dbReference type="InterPro" id="IPR031304">
    <property type="entry name" value="SLT_2"/>
</dbReference>
<dbReference type="InterPro" id="IPR051794">
    <property type="entry name" value="PG_Endopeptidase_C40"/>
</dbReference>
<evidence type="ECO:0000313" key="7">
    <source>
        <dbReference type="EMBL" id="GLY85325.1"/>
    </source>
</evidence>
<keyword evidence="5" id="KW-0812">Transmembrane</keyword>
<dbReference type="SUPFAM" id="SSF54001">
    <property type="entry name" value="Cysteine proteinases"/>
    <property type="match status" value="1"/>
</dbReference>
<dbReference type="PANTHER" id="PTHR47359:SF3">
    <property type="entry name" value="NLP_P60 DOMAIN-CONTAINING PROTEIN-RELATED"/>
    <property type="match status" value="1"/>
</dbReference>
<dbReference type="Pfam" id="PF00877">
    <property type="entry name" value="NLPC_P60"/>
    <property type="match status" value="1"/>
</dbReference>
<dbReference type="PANTHER" id="PTHR47359">
    <property type="entry name" value="PEPTIDOGLYCAN DL-ENDOPEPTIDASE CWLO"/>
    <property type="match status" value="1"/>
</dbReference>
<evidence type="ECO:0000256" key="3">
    <source>
        <dbReference type="ARBA" id="ARBA00022801"/>
    </source>
</evidence>
<evidence type="ECO:0000256" key="5">
    <source>
        <dbReference type="SAM" id="Phobius"/>
    </source>
</evidence>
<dbReference type="GO" id="GO:0006508">
    <property type="term" value="P:proteolysis"/>
    <property type="evidence" value="ECO:0007669"/>
    <property type="project" value="UniProtKB-KW"/>
</dbReference>
<dbReference type="AlphaFoldDB" id="A0A9W6VYX6"/>
<name>A0A9W6VYX6_9ACTN</name>
<organism evidence="7 8">
    <name type="scientific">Actinoallomurus iriomotensis</name>
    <dbReference type="NCBI Taxonomy" id="478107"/>
    <lineage>
        <taxon>Bacteria</taxon>
        <taxon>Bacillati</taxon>
        <taxon>Actinomycetota</taxon>
        <taxon>Actinomycetes</taxon>
        <taxon>Streptosporangiales</taxon>
        <taxon>Thermomonosporaceae</taxon>
        <taxon>Actinoallomurus</taxon>
    </lineage>
</organism>
<gene>
    <name evidence="7" type="ORF">Airi02_032540</name>
</gene>
<reference evidence="7" key="1">
    <citation type="submission" date="2023-03" db="EMBL/GenBank/DDBJ databases">
        <title>Actinoallomurus iriomotensis NBRC 103684.</title>
        <authorList>
            <person name="Ichikawa N."/>
            <person name="Sato H."/>
            <person name="Tonouchi N."/>
        </authorList>
    </citation>
    <scope>NUCLEOTIDE SEQUENCE</scope>
    <source>
        <strain evidence="7">NBRC 103684</strain>
    </source>
</reference>
<protein>
    <recommendedName>
        <fullName evidence="6">NlpC/P60 domain-containing protein</fullName>
    </recommendedName>
</protein>
<keyword evidence="2" id="KW-0645">Protease</keyword>
<dbReference type="Proteomes" id="UP001165074">
    <property type="component" value="Unassembled WGS sequence"/>
</dbReference>
<dbReference type="Pfam" id="PF13406">
    <property type="entry name" value="SLT_2"/>
    <property type="match status" value="1"/>
</dbReference>
<dbReference type="Gene3D" id="1.10.530.10">
    <property type="match status" value="1"/>
</dbReference>
<dbReference type="Gene3D" id="3.90.1720.10">
    <property type="entry name" value="endopeptidase domain like (from Nostoc punctiforme)"/>
    <property type="match status" value="1"/>
</dbReference>
<sequence>MGPEALVAVPARPITSRQLIGTTGRGAMTNTADTRGGRDEGATQIILLVAVTCVFALTLLVIRVGWASDLRTRAQTAADAAAIGALTPLRDRAARLAASGVIPDGLSFAWVPGADERARAYAARNGADLVGDVRPSGFAGYTVKAMVTSKNCVLVNGRTDPQAEPCTDASGRSGRGRRAWAAAIARLTLPYCHYLYDTRRPPDDGGAAPVALVCAGTTVWRPGWSAGAANIHRLFKIRLVAAEDPGACLPAQAQPEASGEAEGGIPADYLALYKKAGEQYGIPWNLLAGIGKVETDHGRSPLPGVHSGENEAGAGGPMQFIPSTWAAYGVDGNGDGRKDRYDLADAIPAAARYLKASGAPSRTEAAIFAYNHSRKYVQDVLAWAARYGSGGVAALPVSSSGCSGQIVPTSVPAGAIGQVIAYAMAQRGKPYIWGAEGPNAFDCSGLVVAAYRVIGLPLPRTTFEEWRTGVRVPRGQEQPGDLVFFDSGPGSSPDNPGHVGLVIGNGMMVQAPRTGDVVKVSSYTSRTNLVGFTRPMARRAG</sequence>
<feature type="domain" description="NlpC/P60" evidence="6">
    <location>
        <begin position="413"/>
        <end position="541"/>
    </location>
</feature>
<feature type="transmembrane region" description="Helical" evidence="5">
    <location>
        <begin position="45"/>
        <end position="66"/>
    </location>
</feature>
<evidence type="ECO:0000256" key="2">
    <source>
        <dbReference type="ARBA" id="ARBA00022670"/>
    </source>
</evidence>
<keyword evidence="3" id="KW-0378">Hydrolase</keyword>
<comment type="similarity">
    <text evidence="1">Belongs to the peptidase C40 family.</text>
</comment>
<keyword evidence="8" id="KW-1185">Reference proteome</keyword>
<evidence type="ECO:0000259" key="6">
    <source>
        <dbReference type="PROSITE" id="PS51935"/>
    </source>
</evidence>
<dbReference type="EMBL" id="BSTK01000004">
    <property type="protein sequence ID" value="GLY85325.1"/>
    <property type="molecule type" value="Genomic_DNA"/>
</dbReference>
<proteinExistence type="inferred from homology"/>
<evidence type="ECO:0000256" key="4">
    <source>
        <dbReference type="ARBA" id="ARBA00022807"/>
    </source>
</evidence>
<keyword evidence="5" id="KW-0472">Membrane</keyword>
<dbReference type="GO" id="GO:0008234">
    <property type="term" value="F:cysteine-type peptidase activity"/>
    <property type="evidence" value="ECO:0007669"/>
    <property type="project" value="UniProtKB-KW"/>
</dbReference>
<dbReference type="SUPFAM" id="SSF53955">
    <property type="entry name" value="Lysozyme-like"/>
    <property type="match status" value="1"/>
</dbReference>
<evidence type="ECO:0000313" key="8">
    <source>
        <dbReference type="Proteomes" id="UP001165074"/>
    </source>
</evidence>
<dbReference type="CDD" id="cd13399">
    <property type="entry name" value="Slt35-like"/>
    <property type="match status" value="1"/>
</dbReference>
<evidence type="ECO:0000256" key="1">
    <source>
        <dbReference type="ARBA" id="ARBA00007074"/>
    </source>
</evidence>
<dbReference type="InterPro" id="IPR038765">
    <property type="entry name" value="Papain-like_cys_pep_sf"/>
</dbReference>
<accession>A0A9W6VYX6</accession>
<keyword evidence="4" id="KW-0788">Thiol protease</keyword>